<protein>
    <submittedName>
        <fullName evidence="3">Uncharacterized protein</fullName>
    </submittedName>
</protein>
<dbReference type="Pfam" id="PF08338">
    <property type="entry name" value="DUF1731"/>
    <property type="match status" value="1"/>
</dbReference>
<proteinExistence type="predicted"/>
<dbReference type="InterPro" id="IPR010099">
    <property type="entry name" value="SDR39U1"/>
</dbReference>
<feature type="domain" description="NAD-dependent epimerase/dehydratase" evidence="1">
    <location>
        <begin position="89"/>
        <end position="324"/>
    </location>
</feature>
<comment type="caution">
    <text evidence="3">The sequence shown here is derived from an EMBL/GenBank/DDBJ whole genome shotgun (WGS) entry which is preliminary data.</text>
</comment>
<evidence type="ECO:0000313" key="3">
    <source>
        <dbReference type="EMBL" id="GJQ11369.1"/>
    </source>
</evidence>
<dbReference type="NCBIfam" id="TIGR01777">
    <property type="entry name" value="yfcH"/>
    <property type="match status" value="1"/>
</dbReference>
<evidence type="ECO:0000259" key="2">
    <source>
        <dbReference type="Pfam" id="PF08338"/>
    </source>
</evidence>
<organism evidence="3 4">
    <name type="scientific">Galdieria partita</name>
    <dbReference type="NCBI Taxonomy" id="83374"/>
    <lineage>
        <taxon>Eukaryota</taxon>
        <taxon>Rhodophyta</taxon>
        <taxon>Bangiophyceae</taxon>
        <taxon>Galdieriales</taxon>
        <taxon>Galdieriaceae</taxon>
        <taxon>Galdieria</taxon>
    </lineage>
</organism>
<reference evidence="3" key="1">
    <citation type="journal article" date="2022" name="Proc. Natl. Acad. Sci. U.S.A.">
        <title>Life cycle and functional genomics of the unicellular red alga Galdieria for elucidating algal and plant evolution and industrial use.</title>
        <authorList>
            <person name="Hirooka S."/>
            <person name="Itabashi T."/>
            <person name="Ichinose T.M."/>
            <person name="Onuma R."/>
            <person name="Fujiwara T."/>
            <person name="Yamashita S."/>
            <person name="Jong L.W."/>
            <person name="Tomita R."/>
            <person name="Iwane A.H."/>
            <person name="Miyagishima S.Y."/>
        </authorList>
    </citation>
    <scope>NUCLEOTIDE SEQUENCE</scope>
    <source>
        <strain evidence="3">NBRC 102759</strain>
    </source>
</reference>
<dbReference type="OrthoDB" id="276721at2759"/>
<accession>A0A9C7PVX9</accession>
<sequence>MLFVLPHASLLKTCHHQKKKCVGYLPKYVKFSLPWTEKFGIVKNCARMSDTDRQVSDSYGKLGRDRAPSDIIATQLSVLDQARSFKSACIVGATGFVGQYLVLLLARAGVELTIVTRDVAKAKAIFAKYERRGQSLQYCELSSSHRSHNEILKTCFSKKDAIVNLAGAPIAGRRWTETYKEQLISSRVRVTQKIVEVIKTMDKEERPKVLVNASAVGYYGVSDSKEFDETSPPGDDFLAVLCRRWESAAQQLDQSFGTRVVILRFGIVIGSGGGVLGSMTPIFQMFLGGPVGTGRQWISWIQVMDLVSLIIHSITNENMFGVYNACSPAPVTMSDFCNTLGKIIGRPSWIPVPAVVIRTILGEGSIVVLDGQRVYPSRTLAAGFHFQYPDIRSALEASVRIH</sequence>
<dbReference type="InterPro" id="IPR013549">
    <property type="entry name" value="DUF1731"/>
</dbReference>
<dbReference type="Proteomes" id="UP001061958">
    <property type="component" value="Unassembled WGS sequence"/>
</dbReference>
<dbReference type="SUPFAM" id="SSF51735">
    <property type="entry name" value="NAD(P)-binding Rossmann-fold domains"/>
    <property type="match status" value="1"/>
</dbReference>
<dbReference type="Pfam" id="PF01370">
    <property type="entry name" value="Epimerase"/>
    <property type="match status" value="1"/>
</dbReference>
<reference evidence="3" key="2">
    <citation type="submission" date="2022-01" db="EMBL/GenBank/DDBJ databases">
        <authorList>
            <person name="Hirooka S."/>
            <person name="Miyagishima S.Y."/>
        </authorList>
    </citation>
    <scope>NUCLEOTIDE SEQUENCE</scope>
    <source>
        <strain evidence="3">NBRC 102759</strain>
    </source>
</reference>
<dbReference type="PANTHER" id="PTHR11092">
    <property type="entry name" value="SUGAR NUCLEOTIDE EPIMERASE RELATED"/>
    <property type="match status" value="1"/>
</dbReference>
<feature type="domain" description="DUF1731" evidence="2">
    <location>
        <begin position="352"/>
        <end position="397"/>
    </location>
</feature>
<dbReference type="InterPro" id="IPR001509">
    <property type="entry name" value="Epimerase_deHydtase"/>
</dbReference>
<dbReference type="Gene3D" id="3.40.50.720">
    <property type="entry name" value="NAD(P)-binding Rossmann-like Domain"/>
    <property type="match status" value="1"/>
</dbReference>
<dbReference type="InterPro" id="IPR036291">
    <property type="entry name" value="NAD(P)-bd_dom_sf"/>
</dbReference>
<dbReference type="AlphaFoldDB" id="A0A9C7PVX9"/>
<dbReference type="EMBL" id="BQMJ01000023">
    <property type="protein sequence ID" value="GJQ11369.1"/>
    <property type="molecule type" value="Genomic_DNA"/>
</dbReference>
<evidence type="ECO:0000313" key="4">
    <source>
        <dbReference type="Proteomes" id="UP001061958"/>
    </source>
</evidence>
<keyword evidence="4" id="KW-1185">Reference proteome</keyword>
<evidence type="ECO:0000259" key="1">
    <source>
        <dbReference type="Pfam" id="PF01370"/>
    </source>
</evidence>
<name>A0A9C7PVX9_9RHOD</name>
<dbReference type="PANTHER" id="PTHR11092:SF0">
    <property type="entry name" value="EPIMERASE FAMILY PROTEIN SDR39U1"/>
    <property type="match status" value="1"/>
</dbReference>
<gene>
    <name evidence="3" type="ORF">GpartN1_g3160.t1</name>
</gene>